<dbReference type="InterPro" id="IPR003593">
    <property type="entry name" value="AAA+_ATPase"/>
</dbReference>
<dbReference type="Pfam" id="PF10431">
    <property type="entry name" value="ClpB_D2-small"/>
    <property type="match status" value="1"/>
</dbReference>
<dbReference type="CDD" id="cd00009">
    <property type="entry name" value="AAA"/>
    <property type="match status" value="1"/>
</dbReference>
<dbReference type="Proteomes" id="UP000443582">
    <property type="component" value="Unassembled WGS sequence"/>
</dbReference>
<dbReference type="InterPro" id="IPR004176">
    <property type="entry name" value="Clp_R_N"/>
</dbReference>
<dbReference type="SMART" id="SM00382">
    <property type="entry name" value="AAA"/>
    <property type="match status" value="2"/>
</dbReference>
<dbReference type="GO" id="GO:0006508">
    <property type="term" value="P:proteolysis"/>
    <property type="evidence" value="ECO:0007669"/>
    <property type="project" value="UniProtKB-KW"/>
</dbReference>
<proteinExistence type="inferred from homology"/>
<keyword evidence="8" id="KW-0645">Protease</keyword>
<evidence type="ECO:0000313" key="8">
    <source>
        <dbReference type="EMBL" id="RZF22452.1"/>
    </source>
</evidence>
<evidence type="ECO:0000256" key="3">
    <source>
        <dbReference type="ARBA" id="ARBA00022840"/>
    </source>
</evidence>
<dbReference type="InterPro" id="IPR018368">
    <property type="entry name" value="ClpA/B_CS1"/>
</dbReference>
<evidence type="ECO:0000259" key="7">
    <source>
        <dbReference type="PROSITE" id="PS51903"/>
    </source>
</evidence>
<evidence type="ECO:0000256" key="5">
    <source>
        <dbReference type="PROSITE-ProRule" id="PRU01251"/>
    </source>
</evidence>
<comment type="similarity">
    <text evidence="6">Belongs to the ClpA/ClpB family.</text>
</comment>
<reference evidence="9" key="1">
    <citation type="journal article" date="2019" name="Int. J. Syst. Evol. Microbiol.">
        <title>Halobacteriovorax valvorus sp. nov., a novel prokaryotic predator isolated from coastal seawater of China.</title>
        <authorList>
            <person name="Chen M.-X."/>
        </authorList>
    </citation>
    <scope>NUCLEOTIDE SEQUENCE [LARGE SCALE GENOMIC DNA]</scope>
    <source>
        <strain evidence="9">BL9</strain>
    </source>
</reference>
<keyword evidence="3 6" id="KW-0067">ATP-binding</keyword>
<dbReference type="Gene3D" id="1.10.1780.10">
    <property type="entry name" value="Clp, N-terminal domain"/>
    <property type="match status" value="1"/>
</dbReference>
<dbReference type="Gene3D" id="1.10.8.60">
    <property type="match status" value="2"/>
</dbReference>
<dbReference type="PANTHER" id="PTHR11638">
    <property type="entry name" value="ATP-DEPENDENT CLP PROTEASE"/>
    <property type="match status" value="1"/>
</dbReference>
<gene>
    <name evidence="8" type="primary">clpA</name>
    <name evidence="8" type="ORF">DAY19_01390</name>
</gene>
<evidence type="ECO:0000313" key="9">
    <source>
        <dbReference type="Proteomes" id="UP000443582"/>
    </source>
</evidence>
<dbReference type="InterPro" id="IPR003959">
    <property type="entry name" value="ATPase_AAA_core"/>
</dbReference>
<dbReference type="PRINTS" id="PR00300">
    <property type="entry name" value="CLPPROTEASEA"/>
</dbReference>
<evidence type="ECO:0000256" key="6">
    <source>
        <dbReference type="RuleBase" id="RU004432"/>
    </source>
</evidence>
<keyword evidence="2 6" id="KW-0547">Nucleotide-binding</keyword>
<dbReference type="CDD" id="cd19499">
    <property type="entry name" value="RecA-like_ClpB_Hsp104-like"/>
    <property type="match status" value="1"/>
</dbReference>
<dbReference type="SMART" id="SM01086">
    <property type="entry name" value="ClpB_D2-small"/>
    <property type="match status" value="1"/>
</dbReference>
<dbReference type="NCBIfam" id="TIGR02639">
    <property type="entry name" value="ClpA"/>
    <property type="match status" value="1"/>
</dbReference>
<name>A0ABY0IIL1_9BACT</name>
<dbReference type="PROSITE" id="PS00871">
    <property type="entry name" value="CLPAB_2"/>
    <property type="match status" value="1"/>
</dbReference>
<dbReference type="Gene3D" id="3.40.50.300">
    <property type="entry name" value="P-loop containing nucleotide triphosphate hydrolases"/>
    <property type="match status" value="2"/>
</dbReference>
<dbReference type="InterPro" id="IPR041546">
    <property type="entry name" value="ClpA/ClpB_AAA_lid"/>
</dbReference>
<keyword evidence="1 5" id="KW-0677">Repeat</keyword>
<dbReference type="InterPro" id="IPR028299">
    <property type="entry name" value="ClpA/B_CS2"/>
</dbReference>
<evidence type="ECO:0000256" key="2">
    <source>
        <dbReference type="ARBA" id="ARBA00022741"/>
    </source>
</evidence>
<keyword evidence="8" id="KW-0378">Hydrolase</keyword>
<dbReference type="InterPro" id="IPR019489">
    <property type="entry name" value="Clp_ATPase_C"/>
</dbReference>
<dbReference type="InterPro" id="IPR013461">
    <property type="entry name" value="ClpA"/>
</dbReference>
<dbReference type="InterPro" id="IPR050130">
    <property type="entry name" value="ClpA_ClpB"/>
</dbReference>
<feature type="domain" description="Clp R" evidence="7">
    <location>
        <begin position="1"/>
        <end position="169"/>
    </location>
</feature>
<dbReference type="GO" id="GO:0005524">
    <property type="term" value="F:ATP binding"/>
    <property type="evidence" value="ECO:0007669"/>
    <property type="project" value="UniProtKB-KW"/>
</dbReference>
<protein>
    <submittedName>
        <fullName evidence="8">ATP-dependent Clp protease ATP-binding subunit ClpA</fullName>
    </submittedName>
</protein>
<dbReference type="Pfam" id="PF00004">
    <property type="entry name" value="AAA"/>
    <property type="match status" value="1"/>
</dbReference>
<dbReference type="PANTHER" id="PTHR11638:SF111">
    <property type="entry name" value="ATP-DEPENDENT CLP PROTEASE ATP-BINDING SUBUNIT CLPA"/>
    <property type="match status" value="1"/>
</dbReference>
<dbReference type="InterPro" id="IPR001270">
    <property type="entry name" value="ClpA/B"/>
</dbReference>
<dbReference type="SUPFAM" id="SSF52540">
    <property type="entry name" value="P-loop containing nucleoside triphosphate hydrolases"/>
    <property type="match status" value="2"/>
</dbReference>
<dbReference type="SUPFAM" id="SSF81923">
    <property type="entry name" value="Double Clp-N motif"/>
    <property type="match status" value="1"/>
</dbReference>
<evidence type="ECO:0000256" key="1">
    <source>
        <dbReference type="ARBA" id="ARBA00022737"/>
    </source>
</evidence>
<keyword evidence="9" id="KW-1185">Reference proteome</keyword>
<organism evidence="8 9">
    <name type="scientific">Halobacteriovorax vibrionivorans</name>
    <dbReference type="NCBI Taxonomy" id="2152716"/>
    <lineage>
        <taxon>Bacteria</taxon>
        <taxon>Pseudomonadati</taxon>
        <taxon>Bdellovibrionota</taxon>
        <taxon>Bacteriovoracia</taxon>
        <taxon>Bacteriovoracales</taxon>
        <taxon>Halobacteriovoraceae</taxon>
        <taxon>Halobacteriovorax</taxon>
    </lineage>
</organism>
<dbReference type="PROSITE" id="PS00870">
    <property type="entry name" value="CLPAB_1"/>
    <property type="match status" value="1"/>
</dbReference>
<dbReference type="InterPro" id="IPR036628">
    <property type="entry name" value="Clp_N_dom_sf"/>
</dbReference>
<keyword evidence="4 6" id="KW-0143">Chaperone</keyword>
<sequence length="780" mass="86941">MMSKKLETIINESIQRANTLRHEYLTLENVLLSLLSDENVREIIEYCGGNLDEMESELNEFIHDESNFSILTEDQIDSLSKQQFVNDELRELARENGITYQPEISMSLQRVIQRAAIHVQSSGKSQILGVNLLVSLFQEKESFALYSLQKQGIERFDVVKAISHGLSSDDEEGGEEIPRIEYVEGEDVSSRSKKGDSFLAKFTINLNEQARENRIDPLVGREEEALRIVQILCRRRKNNPLLVGEAGVGKTAIVEGLAQRIVEEDVPEVLKGTTIFNLDMAALVAGAKFRGDFEQRVKGVIKDLEKLDKDGKKAILFIDEMHTVMGAGATSGGSMDASNLLKPALSRGVVRVIGSTTYAEHRKFIEKDPAFNRRFQKIDIDEPSNEDTIAILKGLKPKFETYHGVKISDNVIKEAVALTSRYLMDRKNPDKSIDAIDEAGALNQIRPEKKKKSSITKKDIEDVVAKMANIPKLTVETTEKDKLKDLNKNLKMLIFGQDHAVDEVSQAIYMAKSGLGDEGKPISSFLFAGPTGVGKTELAKQLANQLGCHLERFDMSEYMEKHSVSKLIGSPPGYVGHDQGGLLTDAVKKNPHSVLLLDEIEKAHVDIYNILLQVMDHGSLTDSQGRTTDFTNTVIIMTTNAGAKEMDSGAIGLAKTSAKNTGKRDQTIKNFFSPEFRNRLDGIVHFDKLSTEYIVKIVEKFVSQLEMKLAAKNIEIVLTEKAKIWLAENGFDEKMGARPIARIIDQKLKKPISTEVLFGKLTQGGKIEVTVEDDELKLLF</sequence>
<dbReference type="EMBL" id="QDKL01000001">
    <property type="protein sequence ID" value="RZF22452.1"/>
    <property type="molecule type" value="Genomic_DNA"/>
</dbReference>
<dbReference type="Pfam" id="PF17871">
    <property type="entry name" value="AAA_lid_9"/>
    <property type="match status" value="1"/>
</dbReference>
<dbReference type="Pfam" id="PF07724">
    <property type="entry name" value="AAA_2"/>
    <property type="match status" value="1"/>
</dbReference>
<dbReference type="InterPro" id="IPR027417">
    <property type="entry name" value="P-loop_NTPase"/>
</dbReference>
<comment type="caution">
    <text evidence="8">The sequence shown here is derived from an EMBL/GenBank/DDBJ whole genome shotgun (WGS) entry which is preliminary data.</text>
</comment>
<evidence type="ECO:0000256" key="4">
    <source>
        <dbReference type="ARBA" id="ARBA00023186"/>
    </source>
</evidence>
<dbReference type="GO" id="GO:0008233">
    <property type="term" value="F:peptidase activity"/>
    <property type="evidence" value="ECO:0007669"/>
    <property type="project" value="UniProtKB-KW"/>
</dbReference>
<dbReference type="RefSeq" id="WP_114705398.1">
    <property type="nucleotide sequence ID" value="NZ_QDKL01000001.1"/>
</dbReference>
<accession>A0ABY0IIL1</accession>
<dbReference type="PROSITE" id="PS51903">
    <property type="entry name" value="CLP_R"/>
    <property type="match status" value="1"/>
</dbReference>
<dbReference type="Pfam" id="PF02861">
    <property type="entry name" value="Clp_N"/>
    <property type="match status" value="2"/>
</dbReference>